<dbReference type="GO" id="GO:0071013">
    <property type="term" value="C:catalytic step 2 spliceosome"/>
    <property type="evidence" value="ECO:0007669"/>
    <property type="project" value="TreeGrafter"/>
</dbReference>
<dbReference type="RefSeq" id="XP_013238935.1">
    <property type="nucleotide sequence ID" value="XM_013383481.1"/>
</dbReference>
<dbReference type="SUPFAM" id="SSF50182">
    <property type="entry name" value="Sm-like ribonucleoproteins"/>
    <property type="match status" value="1"/>
</dbReference>
<comment type="similarity">
    <text evidence="3">Belongs to the snRNP SmB/SmN family.</text>
</comment>
<dbReference type="Proteomes" id="UP000029725">
    <property type="component" value="Unassembled WGS sequence"/>
</dbReference>
<accession>A0A098VUI6</accession>
<evidence type="ECO:0000313" key="13">
    <source>
        <dbReference type="Proteomes" id="UP000029725"/>
    </source>
</evidence>
<evidence type="ECO:0000256" key="8">
    <source>
        <dbReference type="ARBA" id="ARBA00023242"/>
    </source>
</evidence>
<comment type="caution">
    <text evidence="12">The sequence shown here is derived from an EMBL/GenBank/DDBJ whole genome shotgun (WGS) entry which is preliminary data.</text>
</comment>
<evidence type="ECO:0000256" key="3">
    <source>
        <dbReference type="ARBA" id="ARBA00009123"/>
    </source>
</evidence>
<evidence type="ECO:0000313" key="12">
    <source>
        <dbReference type="EMBL" id="KGG52499.1"/>
    </source>
</evidence>
<evidence type="ECO:0000256" key="2">
    <source>
        <dbReference type="ARBA" id="ARBA00004496"/>
    </source>
</evidence>
<dbReference type="GO" id="GO:0046540">
    <property type="term" value="C:U4/U6 x U5 tri-snRNP complex"/>
    <property type="evidence" value="ECO:0007669"/>
    <property type="project" value="TreeGrafter"/>
</dbReference>
<dbReference type="InterPro" id="IPR047575">
    <property type="entry name" value="Sm"/>
</dbReference>
<keyword evidence="9" id="KW-0687">Ribonucleoprotein</keyword>
<dbReference type="InterPro" id="IPR001163">
    <property type="entry name" value="Sm_dom_euk/arc"/>
</dbReference>
<dbReference type="GO" id="GO:0005682">
    <property type="term" value="C:U5 snRNP"/>
    <property type="evidence" value="ECO:0007669"/>
    <property type="project" value="TreeGrafter"/>
</dbReference>
<evidence type="ECO:0000256" key="1">
    <source>
        <dbReference type="ARBA" id="ARBA00004123"/>
    </source>
</evidence>
<sequence length="214" mass="22343">MAGSGTARYSKMTALINYRLRVTLQDGRVLVGQLIAFDKHMNLVLSDCEEFRRTKKASAISSSKKKALSQGLSPSIAALAANMEERRTLGLLVLRGENVISIVVEAGPPPDLSASAHFQKTANAPLMPGAAGPAPGLAGAIRGVAGGTAMPASARPPPMPMIPGISPGMMPPPPVMPHGMMPPLSMMSHGMVPPLPQNMMMPPPPPPQFHPPPS</sequence>
<keyword evidence="8" id="KW-0539">Nucleus</keyword>
<dbReference type="VEuPathDB" id="MicrosporidiaDB:DI09_167p30"/>
<evidence type="ECO:0000256" key="6">
    <source>
        <dbReference type="ARBA" id="ARBA00022884"/>
    </source>
</evidence>
<dbReference type="PANTHER" id="PTHR10701:SF0">
    <property type="entry name" value="SMALL NUCLEAR RIBONUCLEOPROTEIN-ASSOCIATED PROTEIN B"/>
    <property type="match status" value="1"/>
</dbReference>
<keyword evidence="13" id="KW-1185">Reference proteome</keyword>
<dbReference type="GO" id="GO:0005687">
    <property type="term" value="C:U4 snRNP"/>
    <property type="evidence" value="ECO:0007669"/>
    <property type="project" value="TreeGrafter"/>
</dbReference>
<organism evidence="12 13">
    <name type="scientific">Mitosporidium daphniae</name>
    <dbReference type="NCBI Taxonomy" id="1485682"/>
    <lineage>
        <taxon>Eukaryota</taxon>
        <taxon>Fungi</taxon>
        <taxon>Fungi incertae sedis</taxon>
        <taxon>Microsporidia</taxon>
        <taxon>Mitosporidium</taxon>
    </lineage>
</organism>
<comment type="subcellular location">
    <subcellularLocation>
        <location evidence="2">Cytoplasm</location>
    </subcellularLocation>
    <subcellularLocation>
        <location evidence="1">Nucleus</location>
    </subcellularLocation>
</comment>
<dbReference type="AlphaFoldDB" id="A0A098VUI6"/>
<dbReference type="CDD" id="cd01717">
    <property type="entry name" value="Sm_B"/>
    <property type="match status" value="1"/>
</dbReference>
<evidence type="ECO:0000256" key="10">
    <source>
        <dbReference type="ARBA" id="ARBA00041355"/>
    </source>
</evidence>
<evidence type="ECO:0000256" key="4">
    <source>
        <dbReference type="ARBA" id="ARBA00022490"/>
    </source>
</evidence>
<evidence type="ECO:0000256" key="9">
    <source>
        <dbReference type="ARBA" id="ARBA00023274"/>
    </source>
</evidence>
<keyword evidence="6" id="KW-0694">RNA-binding</keyword>
<dbReference type="GO" id="GO:0005737">
    <property type="term" value="C:cytoplasm"/>
    <property type="evidence" value="ECO:0007669"/>
    <property type="project" value="UniProtKB-SubCell"/>
</dbReference>
<reference evidence="12 13" key="1">
    <citation type="submission" date="2014-04" db="EMBL/GenBank/DDBJ databases">
        <title>A new species of microsporidia sheds light on the evolution of extreme parasitism.</title>
        <authorList>
            <person name="Haag K.L."/>
            <person name="James T.Y."/>
            <person name="Larsson R."/>
            <person name="Schaer T.M."/>
            <person name="Refardt D."/>
            <person name="Pombert J.-F."/>
            <person name="Ebert D."/>
        </authorList>
    </citation>
    <scope>NUCLEOTIDE SEQUENCE [LARGE SCALE GENOMIC DNA]</scope>
    <source>
        <strain evidence="12 13">UGP3</strain>
        <tissue evidence="12">Spores</tissue>
    </source>
</reference>
<dbReference type="GO" id="GO:0071004">
    <property type="term" value="C:U2-type prespliceosome"/>
    <property type="evidence" value="ECO:0007669"/>
    <property type="project" value="TreeGrafter"/>
</dbReference>
<dbReference type="InterPro" id="IPR050914">
    <property type="entry name" value="snRNP_SmB/NAA38-like"/>
</dbReference>
<dbReference type="InterPro" id="IPR010920">
    <property type="entry name" value="LSM_dom_sf"/>
</dbReference>
<evidence type="ECO:0000256" key="5">
    <source>
        <dbReference type="ARBA" id="ARBA00022664"/>
    </source>
</evidence>
<dbReference type="GO" id="GO:0003723">
    <property type="term" value="F:RNA binding"/>
    <property type="evidence" value="ECO:0007669"/>
    <property type="project" value="UniProtKB-KW"/>
</dbReference>
<dbReference type="EMBL" id="JMKJ01000074">
    <property type="protein sequence ID" value="KGG52499.1"/>
    <property type="molecule type" value="Genomic_DNA"/>
</dbReference>
<evidence type="ECO:0000256" key="7">
    <source>
        <dbReference type="ARBA" id="ARBA00023187"/>
    </source>
</evidence>
<dbReference type="Gene3D" id="2.30.30.100">
    <property type="match status" value="1"/>
</dbReference>
<dbReference type="PROSITE" id="PS52002">
    <property type="entry name" value="SM"/>
    <property type="match status" value="1"/>
</dbReference>
<evidence type="ECO:0000259" key="11">
    <source>
        <dbReference type="PROSITE" id="PS52002"/>
    </source>
</evidence>
<dbReference type="PANTHER" id="PTHR10701">
    <property type="entry name" value="SMALL NUCLEAR RIBONUCLEOPROTEIN-ASSOCIATED PROTEIN B AND N"/>
    <property type="match status" value="1"/>
</dbReference>
<dbReference type="GO" id="GO:0000398">
    <property type="term" value="P:mRNA splicing, via spliceosome"/>
    <property type="evidence" value="ECO:0007669"/>
    <property type="project" value="TreeGrafter"/>
</dbReference>
<keyword evidence="5" id="KW-0507">mRNA processing</keyword>
<protein>
    <recommendedName>
        <fullName evidence="10">Sm protein B</fullName>
    </recommendedName>
</protein>
<proteinExistence type="inferred from homology"/>
<gene>
    <name evidence="12" type="ORF">DI09_167p30</name>
</gene>
<dbReference type="GO" id="GO:0005685">
    <property type="term" value="C:U1 snRNP"/>
    <property type="evidence" value="ECO:0007669"/>
    <property type="project" value="TreeGrafter"/>
</dbReference>
<dbReference type="GeneID" id="25258614"/>
<keyword evidence="7" id="KW-0508">mRNA splicing</keyword>
<dbReference type="OrthoDB" id="2020720at2759"/>
<dbReference type="SMART" id="SM00651">
    <property type="entry name" value="Sm"/>
    <property type="match status" value="1"/>
</dbReference>
<dbReference type="HOGENOM" id="CLU_076902_1_0_1"/>
<feature type="domain" description="Sm" evidence="11">
    <location>
        <begin position="7"/>
        <end position="108"/>
    </location>
</feature>
<name>A0A098VUI6_9MICR</name>
<dbReference type="GO" id="GO:0070990">
    <property type="term" value="F:snRNP binding"/>
    <property type="evidence" value="ECO:0007669"/>
    <property type="project" value="TreeGrafter"/>
</dbReference>
<dbReference type="Pfam" id="PF01423">
    <property type="entry name" value="LSM"/>
    <property type="match status" value="1"/>
</dbReference>
<dbReference type="GO" id="GO:0005686">
    <property type="term" value="C:U2 snRNP"/>
    <property type="evidence" value="ECO:0007669"/>
    <property type="project" value="TreeGrafter"/>
</dbReference>
<keyword evidence="4" id="KW-0963">Cytoplasm</keyword>